<proteinExistence type="predicted"/>
<evidence type="ECO:0000256" key="1">
    <source>
        <dbReference type="SAM" id="Coils"/>
    </source>
</evidence>
<dbReference type="RefSeq" id="WP_378241668.1">
    <property type="nucleotide sequence ID" value="NZ_JBHRWK010000042.1"/>
</dbReference>
<reference evidence="3" key="1">
    <citation type="journal article" date="2019" name="Int. J. Syst. Evol. Microbiol.">
        <title>The Global Catalogue of Microorganisms (GCM) 10K type strain sequencing project: providing services to taxonomists for standard genome sequencing and annotation.</title>
        <authorList>
            <consortium name="The Broad Institute Genomics Platform"/>
            <consortium name="The Broad Institute Genome Sequencing Center for Infectious Disease"/>
            <person name="Wu L."/>
            <person name="Ma J."/>
        </authorList>
    </citation>
    <scope>NUCLEOTIDE SEQUENCE [LARGE SCALE GENOMIC DNA]</scope>
    <source>
        <strain evidence="3">CGMCC 4.7676</strain>
    </source>
</reference>
<gene>
    <name evidence="2" type="ORF">ACFOSH_25960</name>
</gene>
<keyword evidence="1" id="KW-0175">Coiled coil</keyword>
<keyword evidence="3" id="KW-1185">Reference proteome</keyword>
<dbReference type="SUPFAM" id="SSF103032">
    <property type="entry name" value="Hypothetical protein YwqG"/>
    <property type="match status" value="1"/>
</dbReference>
<name>A0ABV7P4L1_9PSEU</name>
<sequence>MKFTTPGKPVDVATVFPELAGSARTTVRLHPWRGVATARESSLGGPLLWPADEAWPMCTIDHPDPRPLTSAEGQELERRRNELHDAMNALARAGDHATVGAFYREYEALEADIRKARREEYADDPAATLPMVPIAQFYRRDLPELPFPDGTDVCQVLWCPTDHEPHYGPLPQVWWRDAAKVTEVATAPDPDRLLSDDGSLPVPCRISPERVVEFPGWEDLPSDDLRERLETWEKGQEWRYGRHLSVAPGTKVGGWVSWIQSPVRPECDRDHRMDHLLTVASSECGSDAWQAWMPVETQARTTFARRVRFAMVDGSTSHTTIGEDEKFDPAAWTMFGKAVVPESVVESTIPLDDDEPEGLGLMLGDIGDLYLFVCATCAERPIAVEFQCT</sequence>
<comment type="caution">
    <text evidence="2">The sequence shown here is derived from an EMBL/GenBank/DDBJ whole genome shotgun (WGS) entry which is preliminary data.</text>
</comment>
<accession>A0ABV7P4L1</accession>
<organism evidence="2 3">
    <name type="scientific">Amycolatopsis speibonae</name>
    <dbReference type="NCBI Taxonomy" id="1450224"/>
    <lineage>
        <taxon>Bacteria</taxon>
        <taxon>Bacillati</taxon>
        <taxon>Actinomycetota</taxon>
        <taxon>Actinomycetes</taxon>
        <taxon>Pseudonocardiales</taxon>
        <taxon>Pseudonocardiaceae</taxon>
        <taxon>Amycolatopsis</taxon>
    </lineage>
</organism>
<evidence type="ECO:0008006" key="4">
    <source>
        <dbReference type="Google" id="ProtNLM"/>
    </source>
</evidence>
<dbReference type="Gene3D" id="2.30.320.10">
    <property type="entry name" value="YwqG-like"/>
    <property type="match status" value="1"/>
</dbReference>
<evidence type="ECO:0000313" key="3">
    <source>
        <dbReference type="Proteomes" id="UP001595645"/>
    </source>
</evidence>
<dbReference type="EMBL" id="JBHRWK010000042">
    <property type="protein sequence ID" value="MFC3452894.1"/>
    <property type="molecule type" value="Genomic_DNA"/>
</dbReference>
<dbReference type="Proteomes" id="UP001595645">
    <property type="component" value="Unassembled WGS sequence"/>
</dbReference>
<protein>
    <recommendedName>
        <fullName evidence="4">DUF1963 domain-containing protein</fullName>
    </recommendedName>
</protein>
<dbReference type="InterPro" id="IPR035948">
    <property type="entry name" value="YwqG-like_sf"/>
</dbReference>
<evidence type="ECO:0000313" key="2">
    <source>
        <dbReference type="EMBL" id="MFC3452894.1"/>
    </source>
</evidence>
<feature type="coiled-coil region" evidence="1">
    <location>
        <begin position="73"/>
        <end position="119"/>
    </location>
</feature>